<dbReference type="EMBL" id="CP009888">
    <property type="protein sequence ID" value="AIY65315.1"/>
    <property type="molecule type" value="Genomic_DNA"/>
</dbReference>
<dbReference type="Gene3D" id="1.10.10.10">
    <property type="entry name" value="Winged helix-like DNA-binding domain superfamily/Winged helix DNA-binding domain"/>
    <property type="match status" value="1"/>
</dbReference>
<keyword evidence="3 5" id="KW-0346">Stress response</keyword>
<dbReference type="InterPro" id="IPR021153">
    <property type="entry name" value="HrcA_C"/>
</dbReference>
<evidence type="ECO:0000313" key="7">
    <source>
        <dbReference type="EMBL" id="AIY65315.1"/>
    </source>
</evidence>
<gene>
    <name evidence="5" type="primary">hrcA</name>
    <name evidence="7" type="ORF">OM33_09260</name>
</gene>
<comment type="function">
    <text evidence="5">Negative regulator of class I heat shock genes (grpE-dnaK-dnaJ and groELS operons). Prevents heat-shock induction of these operons.</text>
</comment>
<dbReference type="eggNOG" id="COG1420">
    <property type="taxonomic scope" value="Bacteria"/>
</dbReference>
<keyword evidence="4 5" id="KW-0804">Transcription</keyword>
<evidence type="ECO:0000256" key="1">
    <source>
        <dbReference type="ARBA" id="ARBA00022491"/>
    </source>
</evidence>
<dbReference type="InterPro" id="IPR036388">
    <property type="entry name" value="WH-like_DNA-bd_sf"/>
</dbReference>
<accession>A0A0A7EF50</accession>
<dbReference type="HOGENOM" id="CLU_050019_0_0_6"/>
<dbReference type="AlphaFoldDB" id="A0A0A7EF50"/>
<keyword evidence="8" id="KW-1185">Reference proteome</keyword>
<dbReference type="OrthoDB" id="9783139at2"/>
<dbReference type="GO" id="GO:0045892">
    <property type="term" value="P:negative regulation of DNA-templated transcription"/>
    <property type="evidence" value="ECO:0007669"/>
    <property type="project" value="UniProtKB-UniRule"/>
</dbReference>
<name>A0A0A7EF50_9GAMM</name>
<dbReference type="SUPFAM" id="SSF46785">
    <property type="entry name" value="Winged helix' DNA-binding domain"/>
    <property type="match status" value="1"/>
</dbReference>
<dbReference type="STRING" id="1348114.OM33_09260"/>
<dbReference type="InterPro" id="IPR036390">
    <property type="entry name" value="WH_DNA-bd_sf"/>
</dbReference>
<keyword evidence="2 5" id="KW-0805">Transcription regulation</keyword>
<dbReference type="Proteomes" id="UP000030341">
    <property type="component" value="Chromosome 1"/>
</dbReference>
<feature type="domain" description="Heat-inducible transcription repressor HrcA C-terminal" evidence="6">
    <location>
        <begin position="97"/>
        <end position="296"/>
    </location>
</feature>
<dbReference type="PANTHER" id="PTHR34824">
    <property type="entry name" value="HEAT-INDUCIBLE TRANSCRIPTION REPRESSOR HRCA"/>
    <property type="match status" value="1"/>
</dbReference>
<reference evidence="7 8" key="1">
    <citation type="submission" date="2014-11" db="EMBL/GenBank/DDBJ databases">
        <title>Complete Genome Sequence of Pseudoalteromonas sp. Strain OCN003 Isolated from Kaneohe Bay, Oahu, Hawaii.</title>
        <authorList>
            <person name="Beurmann S."/>
            <person name="Videau P."/>
            <person name="Ushijima B."/>
            <person name="Smith A.M."/>
            <person name="Aeby G.S."/>
            <person name="Callahan S.M."/>
            <person name="Belcaid M."/>
        </authorList>
    </citation>
    <scope>NUCLEOTIDE SEQUENCE [LARGE SCALE GENOMIC DNA]</scope>
    <source>
        <strain evidence="7 8">OCN003</strain>
    </source>
</reference>
<evidence type="ECO:0000256" key="4">
    <source>
        <dbReference type="ARBA" id="ARBA00023163"/>
    </source>
</evidence>
<evidence type="ECO:0000256" key="2">
    <source>
        <dbReference type="ARBA" id="ARBA00023015"/>
    </source>
</evidence>
<dbReference type="SUPFAM" id="SSF55781">
    <property type="entry name" value="GAF domain-like"/>
    <property type="match status" value="1"/>
</dbReference>
<dbReference type="HAMAP" id="MF_00081">
    <property type="entry name" value="HrcA"/>
    <property type="match status" value="1"/>
</dbReference>
<keyword evidence="1 5" id="KW-0678">Repressor</keyword>
<proteinExistence type="inferred from homology"/>
<dbReference type="InterPro" id="IPR002571">
    <property type="entry name" value="HrcA"/>
</dbReference>
<dbReference type="PANTHER" id="PTHR34824:SF1">
    <property type="entry name" value="HEAT-INDUCIBLE TRANSCRIPTION REPRESSOR HRCA"/>
    <property type="match status" value="1"/>
</dbReference>
<sequence length="314" mass="35533">MKLSARDQLIFSAVMDLYCNGQGTPVASSHVVKQKQINICSATVRNAMARMEKSGLLYAPHTSSGRVPTELGFRYWFEEFFQLSNIADYWQPSAQQLTEFSHRLSQHFQVCVLVSLPEAMQQHIYRAEVLDFSVENWLILLFDKEGNSQNIQITKPFEANDSLRNQFNAWLNTVFAGHNLAEGLRRMAAMRQSAPMFCHGSLGMWIKALAAQLNVDNSIVIGSHHLYGALTNQQLNQIGAPFLDFVEEKLAMKMGMSVMYHEKFPFDALQDYLLLSVPYFSQEIYQGRLCVVCPKSAKIESIINEISINCAISS</sequence>
<evidence type="ECO:0000256" key="3">
    <source>
        <dbReference type="ARBA" id="ARBA00023016"/>
    </source>
</evidence>
<dbReference type="KEGG" id="pseo:OM33_09260"/>
<evidence type="ECO:0000256" key="5">
    <source>
        <dbReference type="HAMAP-Rule" id="MF_00081"/>
    </source>
</evidence>
<comment type="similarity">
    <text evidence="5">Belongs to the HrcA family.</text>
</comment>
<evidence type="ECO:0000313" key="8">
    <source>
        <dbReference type="Proteomes" id="UP000030341"/>
    </source>
</evidence>
<protein>
    <recommendedName>
        <fullName evidence="5">Heat-inducible transcription repressor HrcA</fullName>
    </recommendedName>
</protein>
<dbReference type="RefSeq" id="WP_038641090.1">
    <property type="nucleotide sequence ID" value="NZ_CP009888.1"/>
</dbReference>
<dbReference type="Pfam" id="PF01628">
    <property type="entry name" value="HrcA"/>
    <property type="match status" value="1"/>
</dbReference>
<evidence type="ECO:0000259" key="6">
    <source>
        <dbReference type="Pfam" id="PF01628"/>
    </source>
</evidence>
<organism evidence="7 8">
    <name type="scientific">Pseudoalteromonas piratica</name>
    <dbReference type="NCBI Taxonomy" id="1348114"/>
    <lineage>
        <taxon>Bacteria</taxon>
        <taxon>Pseudomonadati</taxon>
        <taxon>Pseudomonadota</taxon>
        <taxon>Gammaproteobacteria</taxon>
        <taxon>Alteromonadales</taxon>
        <taxon>Pseudoalteromonadaceae</taxon>
        <taxon>Pseudoalteromonas</taxon>
    </lineage>
</organism>
<dbReference type="GO" id="GO:0003677">
    <property type="term" value="F:DNA binding"/>
    <property type="evidence" value="ECO:0007669"/>
    <property type="project" value="InterPro"/>
</dbReference>
<dbReference type="PIRSF" id="PIRSF005485">
    <property type="entry name" value="HrcA"/>
    <property type="match status" value="1"/>
</dbReference>